<dbReference type="HAMAP" id="MF_00046">
    <property type="entry name" value="MurC"/>
    <property type="match status" value="1"/>
</dbReference>
<keyword evidence="9 14" id="KW-0133">Cell shape</keyword>
<keyword evidence="8 14" id="KW-0067">ATP-binding</keyword>
<comment type="subcellular location">
    <subcellularLocation>
        <location evidence="1 14">Cytoplasm</location>
    </subcellularLocation>
</comment>
<dbReference type="Pfam" id="PF01225">
    <property type="entry name" value="Mur_ligase"/>
    <property type="match status" value="1"/>
</dbReference>
<comment type="pathway">
    <text evidence="2 14">Cell wall biogenesis; peptidoglycan biosynthesis.</text>
</comment>
<dbReference type="InterPro" id="IPR004101">
    <property type="entry name" value="Mur_ligase_C"/>
</dbReference>
<dbReference type="InterPro" id="IPR013221">
    <property type="entry name" value="Mur_ligase_cen"/>
</dbReference>
<keyword evidence="10 14" id="KW-0573">Peptidoglycan synthesis</keyword>
<reference evidence="18 19" key="1">
    <citation type="journal article" date="2023" name="ISME J.">
        <title>Thermophilic Dehalococcoidia with unusual traits shed light on an unexpected past.</title>
        <authorList>
            <person name="Palmer M."/>
            <person name="Covington J.K."/>
            <person name="Zhou E.M."/>
            <person name="Thomas S.C."/>
            <person name="Habib N."/>
            <person name="Seymour C.O."/>
            <person name="Lai D."/>
            <person name="Johnston J."/>
            <person name="Hashimi A."/>
            <person name="Jiao J.Y."/>
            <person name="Muok A.R."/>
            <person name="Liu L."/>
            <person name="Xian W.D."/>
            <person name="Zhi X.Y."/>
            <person name="Li M.M."/>
            <person name="Silva L.P."/>
            <person name="Bowen B.P."/>
            <person name="Louie K."/>
            <person name="Briegel A."/>
            <person name="Pett-Ridge J."/>
            <person name="Weber P.K."/>
            <person name="Tocheva E.I."/>
            <person name="Woyke T."/>
            <person name="Northen T.R."/>
            <person name="Mayali X."/>
            <person name="Li W.J."/>
            <person name="Hedlund B.P."/>
        </authorList>
    </citation>
    <scope>NUCLEOTIDE SEQUENCE [LARGE SCALE GENOMIC DNA]</scope>
    <source>
        <strain evidence="18 19">YIM 72310</strain>
    </source>
</reference>
<feature type="domain" description="Mur ligase C-terminal" evidence="16">
    <location>
        <begin position="316"/>
        <end position="444"/>
    </location>
</feature>
<dbReference type="Gene3D" id="3.90.190.20">
    <property type="entry name" value="Mur ligase, C-terminal domain"/>
    <property type="match status" value="1"/>
</dbReference>
<dbReference type="Gene3D" id="3.40.1190.10">
    <property type="entry name" value="Mur-like, catalytic domain"/>
    <property type="match status" value="1"/>
</dbReference>
<keyword evidence="5 14" id="KW-0436">Ligase</keyword>
<evidence type="ECO:0000256" key="12">
    <source>
        <dbReference type="ARBA" id="ARBA00023316"/>
    </source>
</evidence>
<keyword evidence="4 14" id="KW-0963">Cytoplasm</keyword>
<evidence type="ECO:0000256" key="3">
    <source>
        <dbReference type="ARBA" id="ARBA00012211"/>
    </source>
</evidence>
<dbReference type="PANTHER" id="PTHR43445:SF3">
    <property type="entry name" value="UDP-N-ACETYLMURAMATE--L-ALANINE LIGASE"/>
    <property type="match status" value="1"/>
</dbReference>
<evidence type="ECO:0000256" key="6">
    <source>
        <dbReference type="ARBA" id="ARBA00022618"/>
    </source>
</evidence>
<sequence>MTADIRGPVHLVGIGGIHMSAIGILLRQRGIAVSGSDLRRSHLTDRLEALGAQVFEGHDAAHLPPGTALVVATAAARPDNPELEEARRRGIPVILRAEMVARLLEGKRLIAVAGSHGKTTTSALIAFILARAGLQPMYLLGGESPDLGGHAAWGEGDIAVVEADEYRRAFLEYTPAVAVITTVEPDHLDDFGTPEAYEAAFAAFGRRIRPGGLLLACADDPGARRVSDLLGDEPLRHETYGADGVRYWRASGIELGPAGGSFTLERGGTPLGQLTVRVPGLHFVRNATAAAAAALHLGVPFETVREAVGAFRGARRRFELTGEAGGVTVMDDYAHHPTEVRALVATARAAFPGRRLIGIHQPHTYSRIAYLWDDWLACFDGLDELLIVETYAAREDPAAGRSARDLAAAIARPPARYAADFAEAVRIAREVVRPGDVVITIGAGDVNEVGPMLLEALR</sequence>
<evidence type="ECO:0000256" key="9">
    <source>
        <dbReference type="ARBA" id="ARBA00022960"/>
    </source>
</evidence>
<dbReference type="InterPro" id="IPR005758">
    <property type="entry name" value="UDP-N-AcMur_Ala_ligase_MurC"/>
</dbReference>
<evidence type="ECO:0000313" key="19">
    <source>
        <dbReference type="Proteomes" id="UP001212803"/>
    </source>
</evidence>
<dbReference type="GO" id="GO:0008763">
    <property type="term" value="F:UDP-N-acetylmuramate-L-alanine ligase activity"/>
    <property type="evidence" value="ECO:0007669"/>
    <property type="project" value="UniProtKB-EC"/>
</dbReference>
<dbReference type="PANTHER" id="PTHR43445">
    <property type="entry name" value="UDP-N-ACETYLMURAMATE--L-ALANINE LIGASE-RELATED"/>
    <property type="match status" value="1"/>
</dbReference>
<evidence type="ECO:0000256" key="1">
    <source>
        <dbReference type="ARBA" id="ARBA00004496"/>
    </source>
</evidence>
<dbReference type="NCBIfam" id="TIGR01082">
    <property type="entry name" value="murC"/>
    <property type="match status" value="1"/>
</dbReference>
<protein>
    <recommendedName>
        <fullName evidence="3 14">UDP-N-acetylmuramate--L-alanine ligase</fullName>
        <ecNumber evidence="3 14">6.3.2.8</ecNumber>
    </recommendedName>
    <alternativeName>
        <fullName evidence="14">UDP-N-acetylmuramoyl-L-alanine synthetase</fullName>
    </alternativeName>
</protein>
<evidence type="ECO:0000256" key="10">
    <source>
        <dbReference type="ARBA" id="ARBA00022984"/>
    </source>
</evidence>
<evidence type="ECO:0000259" key="17">
    <source>
        <dbReference type="Pfam" id="PF08245"/>
    </source>
</evidence>
<dbReference type="Proteomes" id="UP001212803">
    <property type="component" value="Chromosome"/>
</dbReference>
<feature type="domain" description="Mur ligase central" evidence="17">
    <location>
        <begin position="112"/>
        <end position="294"/>
    </location>
</feature>
<dbReference type="RefSeq" id="WP_270055963.1">
    <property type="nucleotide sequence ID" value="NZ_CP115149.1"/>
</dbReference>
<dbReference type="Pfam" id="PF08245">
    <property type="entry name" value="Mur_ligase_M"/>
    <property type="match status" value="1"/>
</dbReference>
<evidence type="ECO:0000256" key="5">
    <source>
        <dbReference type="ARBA" id="ARBA00022598"/>
    </source>
</evidence>
<proteinExistence type="inferred from homology"/>
<gene>
    <name evidence="14 18" type="primary">murC</name>
    <name evidence="18" type="ORF">O0235_11710</name>
</gene>
<evidence type="ECO:0000256" key="8">
    <source>
        <dbReference type="ARBA" id="ARBA00022840"/>
    </source>
</evidence>
<keyword evidence="19" id="KW-1185">Reference proteome</keyword>
<evidence type="ECO:0000256" key="2">
    <source>
        <dbReference type="ARBA" id="ARBA00004752"/>
    </source>
</evidence>
<keyword evidence="6 14" id="KW-0132">Cell division</keyword>
<dbReference type="SUPFAM" id="SSF53244">
    <property type="entry name" value="MurD-like peptide ligases, peptide-binding domain"/>
    <property type="match status" value="1"/>
</dbReference>
<evidence type="ECO:0000256" key="14">
    <source>
        <dbReference type="HAMAP-Rule" id="MF_00046"/>
    </source>
</evidence>
<evidence type="ECO:0000256" key="11">
    <source>
        <dbReference type="ARBA" id="ARBA00023306"/>
    </source>
</evidence>
<comment type="catalytic activity">
    <reaction evidence="13 14">
        <text>UDP-N-acetyl-alpha-D-muramate + L-alanine + ATP = UDP-N-acetyl-alpha-D-muramoyl-L-alanine + ADP + phosphate + H(+)</text>
        <dbReference type="Rhea" id="RHEA:23372"/>
        <dbReference type="ChEBI" id="CHEBI:15378"/>
        <dbReference type="ChEBI" id="CHEBI:30616"/>
        <dbReference type="ChEBI" id="CHEBI:43474"/>
        <dbReference type="ChEBI" id="CHEBI:57972"/>
        <dbReference type="ChEBI" id="CHEBI:70757"/>
        <dbReference type="ChEBI" id="CHEBI:83898"/>
        <dbReference type="ChEBI" id="CHEBI:456216"/>
        <dbReference type="EC" id="6.3.2.8"/>
    </reaction>
</comment>
<dbReference type="EC" id="6.3.2.8" evidence="3 14"/>
<dbReference type="InterPro" id="IPR036615">
    <property type="entry name" value="Mur_ligase_C_dom_sf"/>
</dbReference>
<dbReference type="SUPFAM" id="SSF51984">
    <property type="entry name" value="MurCD N-terminal domain"/>
    <property type="match status" value="1"/>
</dbReference>
<feature type="binding site" evidence="14">
    <location>
        <begin position="114"/>
        <end position="120"/>
    </location>
    <ligand>
        <name>ATP</name>
        <dbReference type="ChEBI" id="CHEBI:30616"/>
    </ligand>
</feature>
<dbReference type="Gene3D" id="3.40.50.720">
    <property type="entry name" value="NAD(P)-binding Rossmann-like Domain"/>
    <property type="match status" value="1"/>
</dbReference>
<comment type="function">
    <text evidence="14">Cell wall formation.</text>
</comment>
<evidence type="ECO:0000259" key="15">
    <source>
        <dbReference type="Pfam" id="PF01225"/>
    </source>
</evidence>
<dbReference type="InterPro" id="IPR036565">
    <property type="entry name" value="Mur-like_cat_sf"/>
</dbReference>
<dbReference type="InterPro" id="IPR050061">
    <property type="entry name" value="MurCDEF_pg_biosynth"/>
</dbReference>
<evidence type="ECO:0000256" key="7">
    <source>
        <dbReference type="ARBA" id="ARBA00022741"/>
    </source>
</evidence>
<comment type="similarity">
    <text evidence="14">Belongs to the MurCDEF family.</text>
</comment>
<dbReference type="EMBL" id="CP115149">
    <property type="protein sequence ID" value="WBL35437.1"/>
    <property type="molecule type" value="Genomic_DNA"/>
</dbReference>
<keyword evidence="11 14" id="KW-0131">Cell cycle</keyword>
<dbReference type="SUPFAM" id="SSF53623">
    <property type="entry name" value="MurD-like peptide ligases, catalytic domain"/>
    <property type="match status" value="1"/>
</dbReference>
<evidence type="ECO:0000256" key="4">
    <source>
        <dbReference type="ARBA" id="ARBA00022490"/>
    </source>
</evidence>
<name>A0ABY7M4E8_9CHLR</name>
<feature type="domain" description="Mur ligase N-terminal catalytic" evidence="15">
    <location>
        <begin position="9"/>
        <end position="107"/>
    </location>
</feature>
<organism evidence="18 19">
    <name type="scientific">Tepidiforma flava</name>
    <dbReference type="NCBI Taxonomy" id="3004094"/>
    <lineage>
        <taxon>Bacteria</taxon>
        <taxon>Bacillati</taxon>
        <taxon>Chloroflexota</taxon>
        <taxon>Tepidiformia</taxon>
        <taxon>Tepidiformales</taxon>
        <taxon>Tepidiformaceae</taxon>
        <taxon>Tepidiforma</taxon>
    </lineage>
</organism>
<accession>A0ABY7M4E8</accession>
<dbReference type="Pfam" id="PF02875">
    <property type="entry name" value="Mur_ligase_C"/>
    <property type="match status" value="1"/>
</dbReference>
<dbReference type="InterPro" id="IPR000713">
    <property type="entry name" value="Mur_ligase_N"/>
</dbReference>
<evidence type="ECO:0000313" key="18">
    <source>
        <dbReference type="EMBL" id="WBL35437.1"/>
    </source>
</evidence>
<evidence type="ECO:0000259" key="16">
    <source>
        <dbReference type="Pfam" id="PF02875"/>
    </source>
</evidence>
<keyword evidence="7 14" id="KW-0547">Nucleotide-binding</keyword>
<evidence type="ECO:0000256" key="13">
    <source>
        <dbReference type="ARBA" id="ARBA00047833"/>
    </source>
</evidence>
<keyword evidence="12 14" id="KW-0961">Cell wall biogenesis/degradation</keyword>